<sequence length="303" mass="33690">MTKSAGWPELPVESWAPTRDTLMLWLQIVGKVRIARAPLLNHWWNSPLYLTSTGLTTSLIPGERGAMFSIDLDLLEHRLDISTTDGDRSSMQLEPRSVRDFYAEFCEQLDSLGLATQIWPVPVELPDAIPFPDDDTHDSYDAAAVTDWWRTLVQVERVVDIFAARFVGKSSPTHLFWGALDLATTRFSGRSAPPHPGGVPNCGPHVMHEAYSHEVSSAGYWPGAEGEGIFYAYAYPEPNGYRDRSPGPERARWDDELGEFVLPYTAVRTAADPDAVLLHFLQATYEAAAETAGWDRAALERSG</sequence>
<dbReference type="InterPro" id="IPR046038">
    <property type="entry name" value="DUF5996"/>
</dbReference>
<dbReference type="AlphaFoldDB" id="A0A516G8Y8"/>
<dbReference type="OrthoDB" id="9800945at2"/>
<name>A0A516G8Y8_9MICO</name>
<evidence type="ECO:0000313" key="1">
    <source>
        <dbReference type="EMBL" id="QDO87989.1"/>
    </source>
</evidence>
<dbReference type="EMBL" id="CP041616">
    <property type="protein sequence ID" value="QDO87989.1"/>
    <property type="molecule type" value="Genomic_DNA"/>
</dbReference>
<dbReference type="RefSeq" id="WP_143782664.1">
    <property type="nucleotide sequence ID" value="NZ_CP041616.1"/>
</dbReference>
<dbReference type="Proteomes" id="UP000315395">
    <property type="component" value="Chromosome"/>
</dbReference>
<evidence type="ECO:0000313" key="2">
    <source>
        <dbReference type="Proteomes" id="UP000315395"/>
    </source>
</evidence>
<proteinExistence type="predicted"/>
<evidence type="ECO:0008006" key="3">
    <source>
        <dbReference type="Google" id="ProtNLM"/>
    </source>
</evidence>
<protein>
    <recommendedName>
        <fullName evidence="3">Ava_C0101 and related proteins</fullName>
    </recommendedName>
</protein>
<organism evidence="1 2">
    <name type="scientific">Ornithinimicrobium ciconiae</name>
    <dbReference type="NCBI Taxonomy" id="2594265"/>
    <lineage>
        <taxon>Bacteria</taxon>
        <taxon>Bacillati</taxon>
        <taxon>Actinomycetota</taxon>
        <taxon>Actinomycetes</taxon>
        <taxon>Micrococcales</taxon>
        <taxon>Ornithinimicrobiaceae</taxon>
        <taxon>Ornithinimicrobium</taxon>
    </lineage>
</organism>
<gene>
    <name evidence="1" type="ORF">FNH13_06225</name>
</gene>
<dbReference type="Pfam" id="PF19459">
    <property type="entry name" value="DUF5996"/>
    <property type="match status" value="1"/>
</dbReference>
<reference evidence="1 2" key="1">
    <citation type="submission" date="2019-07" db="EMBL/GenBank/DDBJ databases">
        <title>complete genome sequencing of Ornithinimicrobium sp. H23M54.</title>
        <authorList>
            <person name="Bae J.-W."/>
            <person name="Lee S.-Y."/>
        </authorList>
    </citation>
    <scope>NUCLEOTIDE SEQUENCE [LARGE SCALE GENOMIC DNA]</scope>
    <source>
        <strain evidence="1 2">H23M54</strain>
    </source>
</reference>
<dbReference type="KEGG" id="orz:FNH13_06225"/>
<accession>A0A516G8Y8</accession>
<keyword evidence="2" id="KW-1185">Reference proteome</keyword>